<dbReference type="Proteomes" id="UP000238137">
    <property type="component" value="Unassembled WGS sequence"/>
</dbReference>
<keyword evidence="7" id="KW-1185">Reference proteome</keyword>
<keyword evidence="3" id="KW-0813">Transport</keyword>
<dbReference type="NCBIfam" id="TIGR00787">
    <property type="entry name" value="dctP"/>
    <property type="match status" value="1"/>
</dbReference>
<evidence type="ECO:0000256" key="1">
    <source>
        <dbReference type="ARBA" id="ARBA00004418"/>
    </source>
</evidence>
<dbReference type="AlphaFoldDB" id="A0A422QWK7"/>
<gene>
    <name evidence="6" type="ORF">A7A09_010645</name>
</gene>
<evidence type="ECO:0008006" key="8">
    <source>
        <dbReference type="Google" id="ProtNLM"/>
    </source>
</evidence>
<dbReference type="OrthoDB" id="8673861at2"/>
<dbReference type="RefSeq" id="WP_106691402.1">
    <property type="nucleotide sequence ID" value="NZ_PXNQ02000006.1"/>
</dbReference>
<proteinExistence type="inferred from homology"/>
<dbReference type="PIRSF" id="PIRSF006470">
    <property type="entry name" value="DctB"/>
    <property type="match status" value="1"/>
</dbReference>
<evidence type="ECO:0000256" key="2">
    <source>
        <dbReference type="ARBA" id="ARBA00009023"/>
    </source>
</evidence>
<dbReference type="InterPro" id="IPR004682">
    <property type="entry name" value="TRAP_DctP"/>
</dbReference>
<accession>A0A422QWK7</accession>
<comment type="caution">
    <text evidence="6">The sequence shown here is derived from an EMBL/GenBank/DDBJ whole genome shotgun (WGS) entry which is preliminary data.</text>
</comment>
<dbReference type="InterPro" id="IPR038404">
    <property type="entry name" value="TRAP_DctP_sf"/>
</dbReference>
<sequence>MLHIACNRGKSGTPERLATKILRGVGTGKQTRKTIFKTGKAMTISIKAAMVAAGVAAGSFATAQADTIRLSTTVAETSNWVAAANKFKELLEERSDGAHTVEVYPSGTLVGGNDRVELEMAQAGAVDIIMKSTPWLSQIIGDFMVVSMPWIFPDTDAAMAVMDGPVGQRLSADLAKTGVEPLAWGSGSFFQLYTNPGPIETPDDIKGVKIRTPGLDLYLDSWSSIGAVPVAMSFAEVFTALQAGAIDGGISPIPLIYASRFFEVSKNIAIINFSFEAIGMLGSTTALARFSEDDRELIRQAAKDAMLFQRQLAEEEEAELAAKMEAEGVIIQTPSDEAMADFKLRVQPVYDAFRSEIGEELVSEVEAEVAKLSSN</sequence>
<dbReference type="Pfam" id="PF03480">
    <property type="entry name" value="DctP"/>
    <property type="match status" value="1"/>
</dbReference>
<dbReference type="PANTHER" id="PTHR33376">
    <property type="match status" value="1"/>
</dbReference>
<dbReference type="SUPFAM" id="SSF53850">
    <property type="entry name" value="Periplasmic binding protein-like II"/>
    <property type="match status" value="1"/>
</dbReference>
<dbReference type="GO" id="GO:0055085">
    <property type="term" value="P:transmembrane transport"/>
    <property type="evidence" value="ECO:0007669"/>
    <property type="project" value="InterPro"/>
</dbReference>
<dbReference type="PANTHER" id="PTHR33376:SF7">
    <property type="entry name" value="C4-DICARBOXYLATE-BINDING PROTEIN DCTB"/>
    <property type="match status" value="1"/>
</dbReference>
<organism evidence="6 7">
    <name type="scientific">Paracoccus methylarcula</name>
    <dbReference type="NCBI Taxonomy" id="72022"/>
    <lineage>
        <taxon>Bacteria</taxon>
        <taxon>Pseudomonadati</taxon>
        <taxon>Pseudomonadota</taxon>
        <taxon>Alphaproteobacteria</taxon>
        <taxon>Rhodobacterales</taxon>
        <taxon>Paracoccaceae</taxon>
        <taxon>Paracoccus</taxon>
    </lineage>
</organism>
<evidence type="ECO:0000313" key="7">
    <source>
        <dbReference type="Proteomes" id="UP000238137"/>
    </source>
</evidence>
<dbReference type="Gene3D" id="3.40.190.170">
    <property type="entry name" value="Bacterial extracellular solute-binding protein, family 7"/>
    <property type="match status" value="1"/>
</dbReference>
<comment type="similarity">
    <text evidence="2">Belongs to the bacterial solute-binding protein 7 family.</text>
</comment>
<dbReference type="CDD" id="cd13603">
    <property type="entry name" value="PBP2_TRAP_Siap_TeaA_like"/>
    <property type="match status" value="1"/>
</dbReference>
<dbReference type="NCBIfam" id="NF037995">
    <property type="entry name" value="TRAP_S1"/>
    <property type="match status" value="1"/>
</dbReference>
<evidence type="ECO:0000313" key="6">
    <source>
        <dbReference type="EMBL" id="RNF34358.1"/>
    </source>
</evidence>
<protein>
    <recommendedName>
        <fullName evidence="8">C4-dicarboxylate ABC transporter substrate-binding protein</fullName>
    </recommendedName>
</protein>
<dbReference type="EMBL" id="PXNQ02000006">
    <property type="protein sequence ID" value="RNF34358.1"/>
    <property type="molecule type" value="Genomic_DNA"/>
</dbReference>
<evidence type="ECO:0000256" key="4">
    <source>
        <dbReference type="ARBA" id="ARBA00022729"/>
    </source>
</evidence>
<evidence type="ECO:0000256" key="5">
    <source>
        <dbReference type="ARBA" id="ARBA00022764"/>
    </source>
</evidence>
<evidence type="ECO:0000256" key="3">
    <source>
        <dbReference type="ARBA" id="ARBA00022448"/>
    </source>
</evidence>
<comment type="subcellular location">
    <subcellularLocation>
        <location evidence="1">Periplasm</location>
    </subcellularLocation>
</comment>
<keyword evidence="5" id="KW-0574">Periplasm</keyword>
<dbReference type="GO" id="GO:0030288">
    <property type="term" value="C:outer membrane-bounded periplasmic space"/>
    <property type="evidence" value="ECO:0007669"/>
    <property type="project" value="InterPro"/>
</dbReference>
<name>A0A422QWK7_9RHOB</name>
<dbReference type="InterPro" id="IPR018389">
    <property type="entry name" value="DctP_fam"/>
</dbReference>
<reference evidence="6" key="1">
    <citation type="submission" date="2018-05" db="EMBL/GenBank/DDBJ databases">
        <title>Reclassification of Methylarcula marina and Methylarcula terricola as Paracoccus methylarcula sp.nov., comb.nov. and Paracoccus terricola comb.nov.</title>
        <authorList>
            <person name="Shmareva M.N."/>
            <person name="Doronina N.V."/>
            <person name="Vasilenko O.V."/>
            <person name="Tarlachkov S.V."/>
            <person name="Trotsenko Y.A."/>
        </authorList>
    </citation>
    <scope>NUCLEOTIDE SEQUENCE [LARGE SCALE GENOMIC DNA]</scope>
    <source>
        <strain evidence="6">VKM B-2159</strain>
    </source>
</reference>
<keyword evidence="4" id="KW-0732">Signal</keyword>